<dbReference type="OrthoDB" id="2417235at2"/>
<comment type="caution">
    <text evidence="1">The sequence shown here is derived from an EMBL/GenBank/DDBJ whole genome shotgun (WGS) entry which is preliminary data.</text>
</comment>
<proteinExistence type="predicted"/>
<evidence type="ECO:0000313" key="1">
    <source>
        <dbReference type="EMBL" id="RID85730.1"/>
    </source>
</evidence>
<protein>
    <submittedName>
        <fullName evidence="1">Sigma-70 family RNA polymerase sigma factor</fullName>
    </submittedName>
</protein>
<sequence>MNIPVSIFIMDVSSSSRGGNGYELAEYLDSLVEWMVTAAAGIVPIQAKHRAGDEIIVIAEGFSTAYILAFYLRSIWKYGGQEPYFGLSFGSIGSKVEEIDPEKWIHPLAKKAREANDLLKQEQTSRPHFKFRIDGNKPSLFDGYGPEFEWLLNAVLAQQQEYISNQTELQKNVFSLYLIFKKQKVVADLLKKTPATISSHVKKGKGEELLDSCSGLVKILNSLEEKSCTITDSPFSIAETLHRSIKETLKEVFKP</sequence>
<dbReference type="AlphaFoldDB" id="A0A398BD94"/>
<dbReference type="RefSeq" id="WP_119112583.1">
    <property type="nucleotide sequence ID" value="NZ_CBCSEO010000002.1"/>
</dbReference>
<organism evidence="1 2">
    <name type="scientific">Mesobacillus zeae</name>
    <dbReference type="NCBI Taxonomy" id="1917180"/>
    <lineage>
        <taxon>Bacteria</taxon>
        <taxon>Bacillati</taxon>
        <taxon>Bacillota</taxon>
        <taxon>Bacilli</taxon>
        <taxon>Bacillales</taxon>
        <taxon>Bacillaceae</taxon>
        <taxon>Mesobacillus</taxon>
    </lineage>
</organism>
<accession>A0A398BD94</accession>
<dbReference type="EMBL" id="QWVT01000015">
    <property type="protein sequence ID" value="RID85730.1"/>
    <property type="molecule type" value="Genomic_DNA"/>
</dbReference>
<reference evidence="1 2" key="1">
    <citation type="submission" date="2018-08" db="EMBL/GenBank/DDBJ databases">
        <title>Bacillus jemisoniae sp. nov., Bacillus chryseoplanitiae sp. nov., Bacillus resnikiae sp. nov., and Bacillus frankliniae sp. nov., isolated from Viking spacecraft and associated surfaces.</title>
        <authorList>
            <person name="Seuylemezian A."/>
            <person name="Vaishampayan P."/>
        </authorList>
    </citation>
    <scope>NUCLEOTIDE SEQUENCE [LARGE SCALE GENOMIC DNA]</scope>
    <source>
        <strain evidence="1 2">JJ-247</strain>
    </source>
</reference>
<keyword evidence="2" id="KW-1185">Reference proteome</keyword>
<name>A0A398BD94_9BACI</name>
<gene>
    <name evidence="1" type="ORF">D1970_09315</name>
</gene>
<dbReference type="Proteomes" id="UP000265816">
    <property type="component" value="Unassembled WGS sequence"/>
</dbReference>
<evidence type="ECO:0000313" key="2">
    <source>
        <dbReference type="Proteomes" id="UP000265816"/>
    </source>
</evidence>